<dbReference type="Gene3D" id="2.40.50.100">
    <property type="match status" value="1"/>
</dbReference>
<dbReference type="EC" id="7.6.2.11" evidence="7"/>
<reference evidence="8 9" key="1">
    <citation type="submission" date="2017-02" db="EMBL/GenBank/DDBJ databases">
        <title>Clonality and virulence of isolates of VRE in Hematopoietic Stem Cell Transplanted (HSCT) patients.</title>
        <authorList>
            <person name="Marchi A.P."/>
            <person name="Martins R.C."/>
            <person name="Marie S.K."/>
            <person name="Levin A.S."/>
            <person name="Costa S.F."/>
        </authorList>
    </citation>
    <scope>NUCLEOTIDE SEQUENCE [LARGE SCALE GENOMIC DNA]</scope>
    <source>
        <strain evidence="8 9">LIM1759</strain>
    </source>
</reference>
<keyword evidence="1 7" id="KW-0813">Transport</keyword>
<name>A0A133N679_ENTFC</name>
<dbReference type="AlphaFoldDB" id="A0A133N679"/>
<dbReference type="GO" id="GO:0016887">
    <property type="term" value="F:ATP hydrolysis activity"/>
    <property type="evidence" value="ECO:0007669"/>
    <property type="project" value="InterPro"/>
</dbReference>
<comment type="catalytic activity">
    <reaction evidence="7">
        <text>ATP + H2O + polyamine-[polyamine-binding protein]Side 1 = ADP + phosphate + polyamineSide 2 + [polyamine-binding protein]Side 1.</text>
        <dbReference type="EC" id="7.6.2.11"/>
    </reaction>
</comment>
<dbReference type="CDD" id="cd03300">
    <property type="entry name" value="ABC_PotA_N"/>
    <property type="match status" value="1"/>
</dbReference>
<keyword evidence="5 7" id="KW-1278">Translocase</keyword>
<dbReference type="InterPro" id="IPR013611">
    <property type="entry name" value="Transp-assoc_OB_typ2"/>
</dbReference>
<dbReference type="InterPro" id="IPR027417">
    <property type="entry name" value="P-loop_NTPase"/>
</dbReference>
<comment type="similarity">
    <text evidence="7">Belongs to the ABC transporter superfamily. Spermidine/putrescine importer (TC 3.A.1.11.1) family.</text>
</comment>
<dbReference type="EMBL" id="MVGJ01000013">
    <property type="protein sequence ID" value="OOL83595.1"/>
    <property type="molecule type" value="Genomic_DNA"/>
</dbReference>
<evidence type="ECO:0000256" key="5">
    <source>
        <dbReference type="ARBA" id="ARBA00022967"/>
    </source>
</evidence>
<comment type="caution">
    <text evidence="8">The sequence shown here is derived from an EMBL/GenBank/DDBJ whole genome shotgun (WGS) entry which is preliminary data.</text>
</comment>
<dbReference type="Pfam" id="PF00005">
    <property type="entry name" value="ABC_tran"/>
    <property type="match status" value="1"/>
</dbReference>
<evidence type="ECO:0000256" key="3">
    <source>
        <dbReference type="ARBA" id="ARBA00022741"/>
    </source>
</evidence>
<evidence type="ECO:0000313" key="9">
    <source>
        <dbReference type="Proteomes" id="UP000191171"/>
    </source>
</evidence>
<dbReference type="Proteomes" id="UP000191171">
    <property type="component" value="Unassembled WGS sequence"/>
</dbReference>
<sequence length="374" mass="42603">MQRNHICNIGGKNVGKPIISFDQVVKRYDDETVLKKVSFEIEQGKFYTLLGPSGCGKTTILRIIAGFTEATEGDIYFEGKRLNDLPANKRQVNTVFQDYALFPHMNVFDNVAFGLKIKKMSKSDIEKKVKDALRMVQLPGYEKREISEMSGGQRQRVAIARAIVNEPKVLLLDEPLSALDLKLRTDMQYELRDLQQRLGITFIFVTHDQEEALAMSDEIFVMNKGKIVQSGTPVDIYDEPINHFVADFVGESNIVDGVMIEDNLVEFVGKQFECVDGGMRLNEPVEVVLRPEDLTITTPDKGKLVVTVDTQLFRGVHYEIICYDEQQNEWMVHSTKKAKEGSKVGLAFEPEDIHVMRFNESEEEFDARLDSYEE</sequence>
<dbReference type="SUPFAM" id="SSF52540">
    <property type="entry name" value="P-loop containing nucleoside triphosphate hydrolases"/>
    <property type="match status" value="1"/>
</dbReference>
<keyword evidence="2 7" id="KW-1003">Cell membrane</keyword>
<dbReference type="PANTHER" id="PTHR42781:SF4">
    <property type="entry name" value="SPERMIDINE_PUTRESCINE IMPORT ATP-BINDING PROTEIN POTA"/>
    <property type="match status" value="1"/>
</dbReference>
<organism evidence="8 9">
    <name type="scientific">Enterococcus faecium</name>
    <name type="common">Streptococcus faecium</name>
    <dbReference type="NCBI Taxonomy" id="1352"/>
    <lineage>
        <taxon>Bacteria</taxon>
        <taxon>Bacillati</taxon>
        <taxon>Bacillota</taxon>
        <taxon>Bacilli</taxon>
        <taxon>Lactobacillales</taxon>
        <taxon>Enterococcaceae</taxon>
        <taxon>Enterococcus</taxon>
    </lineage>
</organism>
<dbReference type="FunFam" id="3.40.50.300:FF:000133">
    <property type="entry name" value="Spermidine/putrescine import ATP-binding protein PotA"/>
    <property type="match status" value="1"/>
</dbReference>
<dbReference type="PROSITE" id="PS50893">
    <property type="entry name" value="ABC_TRANSPORTER_2"/>
    <property type="match status" value="1"/>
</dbReference>
<dbReference type="GO" id="GO:0043190">
    <property type="term" value="C:ATP-binding cassette (ABC) transporter complex"/>
    <property type="evidence" value="ECO:0007669"/>
    <property type="project" value="InterPro"/>
</dbReference>
<dbReference type="InterPro" id="IPR017879">
    <property type="entry name" value="PotA_ATP-bd"/>
</dbReference>
<comment type="function">
    <text evidence="7">Part of the ABC transporter complex PotABCD involved in spermidine/putrescine import. Responsible for energy coupling to the transport system.</text>
</comment>
<evidence type="ECO:0000256" key="2">
    <source>
        <dbReference type="ARBA" id="ARBA00022475"/>
    </source>
</evidence>
<keyword evidence="4 7" id="KW-0067">ATP-binding</keyword>
<dbReference type="PROSITE" id="PS00211">
    <property type="entry name" value="ABC_TRANSPORTER_1"/>
    <property type="match status" value="1"/>
</dbReference>
<dbReference type="NCBIfam" id="TIGR01187">
    <property type="entry name" value="potA"/>
    <property type="match status" value="1"/>
</dbReference>
<evidence type="ECO:0000256" key="7">
    <source>
        <dbReference type="RuleBase" id="RU364083"/>
    </source>
</evidence>
<dbReference type="SUPFAM" id="SSF50331">
    <property type="entry name" value="MOP-like"/>
    <property type="match status" value="1"/>
</dbReference>
<dbReference type="Pfam" id="PF08402">
    <property type="entry name" value="TOBE_2"/>
    <property type="match status" value="1"/>
</dbReference>
<dbReference type="InterPro" id="IPR003439">
    <property type="entry name" value="ABC_transporter-like_ATP-bd"/>
</dbReference>
<evidence type="ECO:0000256" key="6">
    <source>
        <dbReference type="ARBA" id="ARBA00023136"/>
    </source>
</evidence>
<protein>
    <recommendedName>
        <fullName evidence="7">Spermidine/putrescine import ATP-binding protein PotA</fullName>
        <ecNumber evidence="7">7.6.2.11</ecNumber>
    </recommendedName>
</protein>
<dbReference type="PANTHER" id="PTHR42781">
    <property type="entry name" value="SPERMIDINE/PUTRESCINE IMPORT ATP-BINDING PROTEIN POTA"/>
    <property type="match status" value="1"/>
</dbReference>
<comment type="subunit">
    <text evidence="7">The complex is composed of two ATP-binding proteins (PotA), two transmembrane proteins (PotB and PotC) and a solute-binding protein (PotD).</text>
</comment>
<dbReference type="InterPro" id="IPR003593">
    <property type="entry name" value="AAA+_ATPase"/>
</dbReference>
<evidence type="ECO:0000313" key="8">
    <source>
        <dbReference type="EMBL" id="OOL83595.1"/>
    </source>
</evidence>
<keyword evidence="3 7" id="KW-0547">Nucleotide-binding</keyword>
<dbReference type="GO" id="GO:0015594">
    <property type="term" value="F:ABC-type putrescine transporter activity"/>
    <property type="evidence" value="ECO:0007669"/>
    <property type="project" value="InterPro"/>
</dbReference>
<keyword evidence="6 7" id="KW-0472">Membrane</keyword>
<evidence type="ECO:0000256" key="1">
    <source>
        <dbReference type="ARBA" id="ARBA00022448"/>
    </source>
</evidence>
<proteinExistence type="inferred from homology"/>
<gene>
    <name evidence="7" type="primary">potA</name>
    <name evidence="8" type="ORF">B1P95_03090</name>
</gene>
<dbReference type="InterPro" id="IPR050093">
    <property type="entry name" value="ABC_SmlMolc_Importer"/>
</dbReference>
<dbReference type="GO" id="GO:0005524">
    <property type="term" value="F:ATP binding"/>
    <property type="evidence" value="ECO:0007669"/>
    <property type="project" value="UniProtKB-KW"/>
</dbReference>
<dbReference type="InterPro" id="IPR017871">
    <property type="entry name" value="ABC_transporter-like_CS"/>
</dbReference>
<dbReference type="SMART" id="SM00382">
    <property type="entry name" value="AAA"/>
    <property type="match status" value="1"/>
</dbReference>
<dbReference type="InterPro" id="IPR005893">
    <property type="entry name" value="PotA-like"/>
</dbReference>
<dbReference type="InterPro" id="IPR008995">
    <property type="entry name" value="Mo/tungstate-bd_C_term_dom"/>
</dbReference>
<accession>A0A133N679</accession>
<evidence type="ECO:0000256" key="4">
    <source>
        <dbReference type="ARBA" id="ARBA00022840"/>
    </source>
</evidence>
<dbReference type="Gene3D" id="3.40.50.300">
    <property type="entry name" value="P-loop containing nucleotide triphosphate hydrolases"/>
    <property type="match status" value="1"/>
</dbReference>